<evidence type="ECO:0000256" key="1">
    <source>
        <dbReference type="ARBA" id="ARBA00022630"/>
    </source>
</evidence>
<proteinExistence type="predicted"/>
<dbReference type="EMBL" id="GL945017">
    <property type="protein sequence ID" value="EGN57388.1"/>
    <property type="molecule type" value="Genomic_DNA"/>
</dbReference>
<dbReference type="HOGENOM" id="CLU_019722_1_2_10"/>
<keyword evidence="6" id="KW-0560">Oxidoreductase</keyword>
<dbReference type="eggNOG" id="COG1233">
    <property type="taxonomic scope" value="Bacteria"/>
</dbReference>
<evidence type="ECO:0000256" key="4">
    <source>
        <dbReference type="ARBA" id="ARBA00022857"/>
    </source>
</evidence>
<evidence type="ECO:0000313" key="6">
    <source>
        <dbReference type="EMBL" id="EGN57388.1"/>
    </source>
</evidence>
<reference evidence="7" key="1">
    <citation type="journal article" date="2011" name="Stand. Genomic Sci.">
        <title>Non-contiguous finished genome sequence of the opportunistic oral pathogen Prevotella multisaccharivorax type strain (PPPA20).</title>
        <authorList>
            <person name="Pati A."/>
            <person name="Gronow S."/>
            <person name="Lu M."/>
            <person name="Lapidus A."/>
            <person name="Nolan M."/>
            <person name="Lucas S."/>
            <person name="Hammon N."/>
            <person name="Deshpande S."/>
            <person name="Cheng J.F."/>
            <person name="Tapia R."/>
            <person name="Han C."/>
            <person name="Goodwin L."/>
            <person name="Pitluck S."/>
            <person name="Liolios K."/>
            <person name="Pagani I."/>
            <person name="Mavromatis K."/>
            <person name="Mikhailova N."/>
            <person name="Huntemann M."/>
            <person name="Chen A."/>
            <person name="Palaniappan K."/>
            <person name="Land M."/>
            <person name="Hauser L."/>
            <person name="Detter J.C."/>
            <person name="Brambilla E.M."/>
            <person name="Rohde M."/>
            <person name="Goker M."/>
            <person name="Woyke T."/>
            <person name="Bristow J."/>
            <person name="Eisen J.A."/>
            <person name="Markowitz V."/>
            <person name="Hugenholtz P."/>
            <person name="Kyrpides N.C."/>
            <person name="Klenk H.P."/>
            <person name="Ivanova N."/>
        </authorList>
    </citation>
    <scope>NUCLEOTIDE SEQUENCE [LARGE SCALE GENOMIC DNA]</scope>
    <source>
        <strain evidence="7">DSM 17128</strain>
    </source>
</reference>
<dbReference type="PANTHER" id="PTHR46091">
    <property type="entry name" value="BLR7054 PROTEIN"/>
    <property type="match status" value="1"/>
</dbReference>
<keyword evidence="2" id="KW-0732">Signal</keyword>
<name>F8N772_9BACT</name>
<gene>
    <name evidence="6" type="ORF">Premu_1990</name>
</gene>
<keyword evidence="7" id="KW-1185">Reference proteome</keyword>
<dbReference type="PANTHER" id="PTHR46091:SF3">
    <property type="entry name" value="AMINE OXIDASE DOMAIN-CONTAINING PROTEIN"/>
    <property type="match status" value="1"/>
</dbReference>
<evidence type="ECO:0000313" key="7">
    <source>
        <dbReference type="Proteomes" id="UP000002772"/>
    </source>
</evidence>
<accession>F8N772</accession>
<dbReference type="InterPro" id="IPR052206">
    <property type="entry name" value="Retinol_saturase"/>
</dbReference>
<evidence type="ECO:0000256" key="2">
    <source>
        <dbReference type="ARBA" id="ARBA00022729"/>
    </source>
</evidence>
<evidence type="ECO:0000256" key="3">
    <source>
        <dbReference type="ARBA" id="ARBA00022827"/>
    </source>
</evidence>
<dbReference type="SUPFAM" id="SSF51905">
    <property type="entry name" value="FAD/NAD(P)-binding domain"/>
    <property type="match status" value="1"/>
</dbReference>
<evidence type="ECO:0000256" key="5">
    <source>
        <dbReference type="ARBA" id="ARBA00023027"/>
    </source>
</evidence>
<keyword evidence="3" id="KW-0274">FAD</keyword>
<keyword evidence="5" id="KW-0520">NAD</keyword>
<keyword evidence="4" id="KW-0521">NADP</keyword>
<keyword evidence="1" id="KW-0285">Flavoprotein</keyword>
<dbReference type="Gene3D" id="3.50.50.60">
    <property type="entry name" value="FAD/NAD(P)-binding domain"/>
    <property type="match status" value="2"/>
</dbReference>
<dbReference type="EC" id="1.3.99.23" evidence="6"/>
<organism evidence="6 7">
    <name type="scientific">Hallella multisaccharivorax DSM 17128</name>
    <dbReference type="NCBI Taxonomy" id="688246"/>
    <lineage>
        <taxon>Bacteria</taxon>
        <taxon>Pseudomonadati</taxon>
        <taxon>Bacteroidota</taxon>
        <taxon>Bacteroidia</taxon>
        <taxon>Bacteroidales</taxon>
        <taxon>Prevotellaceae</taxon>
        <taxon>Hallella</taxon>
    </lineage>
</organism>
<dbReference type="RefSeq" id="WP_007574916.1">
    <property type="nucleotide sequence ID" value="NZ_BPTS01000002.1"/>
</dbReference>
<dbReference type="Proteomes" id="UP000002772">
    <property type="component" value="Unassembled WGS sequence"/>
</dbReference>
<dbReference type="AlphaFoldDB" id="F8N772"/>
<dbReference type="Pfam" id="PF13450">
    <property type="entry name" value="NAD_binding_8"/>
    <property type="match status" value="1"/>
</dbReference>
<sequence>MPRFDVIIIGSGLGGMECANILASNGLRVLVLERNGHPGGCMQSFLRQGLHFDTGFHYIGGLGKGEPLEAPFRMLGLLSLPWQRLDGNGFDRIVADHQVFQLAQGFDAFTDSLAEHFPHERKSLKAFVETLKASDREQWEALCPLPANHLNSWPTLAVGAWDFLRQHFHDATLINVLSGNAFRMELNRETLPLFVFTHCSSSFIQSSWRLRGSGNLIIKSLIDRLQRLGGKVVCKAEVDELIIRDGKAVAAHCKDGIDYEATLFVSDVHPQQTFTWIKDSHILKSAFLHRINSMQDTYGMLSVQLLLRSFTIPYFNHNYYVYRNGCSPWDLPLSDGVVGGVMLSCRVPEDGSPYTRQIDLLTPMTWAECSCRADSGSEGSGNDYDLLKAHKAAQCMELAEKVIPGLREAVVRRYISTPTTWHNFTLSPFGSAFGLRKDYHNPLVSILSPRTPVANLFLTGQNVMMQGVHGVTITALLTAGEIIGKDTVWKQLWK</sequence>
<dbReference type="InterPro" id="IPR036188">
    <property type="entry name" value="FAD/NAD-bd_sf"/>
</dbReference>
<dbReference type="GO" id="GO:0051786">
    <property type="term" value="F:all-trans-retinol 13,14-reductase activity"/>
    <property type="evidence" value="ECO:0007669"/>
    <property type="project" value="UniProtKB-EC"/>
</dbReference>
<dbReference type="STRING" id="688246.Premu_1990"/>
<protein>
    <submittedName>
        <fullName evidence="6">All-trans-retinol 13,14-reductase</fullName>
        <ecNumber evidence="6">1.3.99.23</ecNumber>
    </submittedName>
</protein>